<feature type="coiled-coil region" evidence="2">
    <location>
        <begin position="618"/>
        <end position="704"/>
    </location>
</feature>
<dbReference type="SUPFAM" id="SSF52540">
    <property type="entry name" value="P-loop containing nucleoside triphosphate hydrolases"/>
    <property type="match status" value="1"/>
</dbReference>
<evidence type="ECO:0000259" key="3">
    <source>
        <dbReference type="PROSITE" id="PS50067"/>
    </source>
</evidence>
<keyword evidence="1" id="KW-0547">Nucleotide-binding</keyword>
<organism evidence="5">
    <name type="scientific">Mucochytrium quahogii</name>
    <dbReference type="NCBI Taxonomy" id="96639"/>
    <lineage>
        <taxon>Eukaryota</taxon>
        <taxon>Sar</taxon>
        <taxon>Stramenopiles</taxon>
        <taxon>Bigyra</taxon>
        <taxon>Labyrinthulomycetes</taxon>
        <taxon>Thraustochytrida</taxon>
        <taxon>Thraustochytriidae</taxon>
        <taxon>Mucochytrium</taxon>
    </lineage>
</organism>
<accession>A0A7S2SAU4</accession>
<dbReference type="PRINTS" id="PR00380">
    <property type="entry name" value="KINESINHEAVY"/>
</dbReference>
<feature type="binding site" evidence="1">
    <location>
        <begin position="160"/>
        <end position="167"/>
    </location>
    <ligand>
        <name>ATP</name>
        <dbReference type="ChEBI" id="CHEBI:30616"/>
    </ligand>
</feature>
<dbReference type="GO" id="GO:0003777">
    <property type="term" value="F:microtubule motor activity"/>
    <property type="evidence" value="ECO:0007669"/>
    <property type="project" value="InterPro"/>
</dbReference>
<dbReference type="InterPro" id="IPR036961">
    <property type="entry name" value="Kinesin_motor_dom_sf"/>
</dbReference>
<dbReference type="SMART" id="SM00129">
    <property type="entry name" value="KISc"/>
    <property type="match status" value="1"/>
</dbReference>
<dbReference type="PANTHER" id="PTHR24115">
    <property type="entry name" value="KINESIN-RELATED"/>
    <property type="match status" value="1"/>
</dbReference>
<dbReference type="EMBL" id="HBHK01019263">
    <property type="protein sequence ID" value="CAD9694601.1"/>
    <property type="molecule type" value="Transcribed_RNA"/>
</dbReference>
<dbReference type="GO" id="GO:0005524">
    <property type="term" value="F:ATP binding"/>
    <property type="evidence" value="ECO:0007669"/>
    <property type="project" value="UniProtKB-UniRule"/>
</dbReference>
<reference evidence="5" key="1">
    <citation type="submission" date="2021-01" db="EMBL/GenBank/DDBJ databases">
        <authorList>
            <person name="Corre E."/>
            <person name="Pelletier E."/>
            <person name="Niang G."/>
            <person name="Scheremetjew M."/>
            <person name="Finn R."/>
            <person name="Kale V."/>
            <person name="Holt S."/>
            <person name="Cochrane G."/>
            <person name="Meng A."/>
            <person name="Brown T."/>
            <person name="Cohen L."/>
        </authorList>
    </citation>
    <scope>NUCLEOTIDE SEQUENCE</scope>
    <source>
        <strain evidence="5">NY070348D</strain>
    </source>
</reference>
<dbReference type="GO" id="GO:0007018">
    <property type="term" value="P:microtubule-based movement"/>
    <property type="evidence" value="ECO:0007669"/>
    <property type="project" value="InterPro"/>
</dbReference>
<dbReference type="Gene3D" id="3.40.850.10">
    <property type="entry name" value="Kinesin motor domain"/>
    <property type="match status" value="1"/>
</dbReference>
<dbReference type="InterPro" id="IPR027640">
    <property type="entry name" value="Kinesin-like_fam"/>
</dbReference>
<dbReference type="GO" id="GO:0005871">
    <property type="term" value="C:kinesin complex"/>
    <property type="evidence" value="ECO:0007669"/>
    <property type="project" value="TreeGrafter"/>
</dbReference>
<dbReference type="PANTHER" id="PTHR24115:SF1004">
    <property type="entry name" value="KINESIN-LIKE PROTEIN KIF15"/>
    <property type="match status" value="1"/>
</dbReference>
<feature type="coiled-coil region" evidence="2">
    <location>
        <begin position="528"/>
        <end position="573"/>
    </location>
</feature>
<evidence type="ECO:0000256" key="1">
    <source>
        <dbReference type="PROSITE-ProRule" id="PRU00283"/>
    </source>
</evidence>
<proteinExistence type="inferred from homology"/>
<dbReference type="GO" id="GO:0016887">
    <property type="term" value="F:ATP hydrolysis activity"/>
    <property type="evidence" value="ECO:0007669"/>
    <property type="project" value="TreeGrafter"/>
</dbReference>
<dbReference type="EMBL" id="HBHK01019262">
    <property type="protein sequence ID" value="CAD9694599.1"/>
    <property type="molecule type" value="Transcribed_RNA"/>
</dbReference>
<evidence type="ECO:0000313" key="4">
    <source>
        <dbReference type="EMBL" id="CAD9694599.1"/>
    </source>
</evidence>
<keyword evidence="1" id="KW-0067">ATP-binding</keyword>
<dbReference type="Pfam" id="PF00225">
    <property type="entry name" value="Kinesin"/>
    <property type="match status" value="1"/>
</dbReference>
<dbReference type="InterPro" id="IPR027417">
    <property type="entry name" value="P-loop_NTPase"/>
</dbReference>
<dbReference type="GO" id="GO:0008017">
    <property type="term" value="F:microtubule binding"/>
    <property type="evidence" value="ECO:0007669"/>
    <property type="project" value="InterPro"/>
</dbReference>
<feature type="domain" description="Kinesin motor" evidence="3">
    <location>
        <begin position="98"/>
        <end position="410"/>
    </location>
</feature>
<keyword evidence="1" id="KW-0505">Motor protein</keyword>
<dbReference type="AlphaFoldDB" id="A0A7S2SAU4"/>
<evidence type="ECO:0000256" key="2">
    <source>
        <dbReference type="SAM" id="Coils"/>
    </source>
</evidence>
<name>A0A7S2SAU4_9STRA</name>
<dbReference type="PROSITE" id="PS50067">
    <property type="entry name" value="KINESIN_MOTOR_2"/>
    <property type="match status" value="1"/>
</dbReference>
<comment type="similarity">
    <text evidence="1">Belongs to the TRAFAC class myosin-kinesin ATPase superfamily. Kinesin family.</text>
</comment>
<keyword evidence="2" id="KW-0175">Coiled coil</keyword>
<sequence length="815" mass="92438">MNDEFGFSSLPDELVQLAERLSSFGGEESDTRVGGFETIARVRTHDGITGPNVKSKEKLALDESIAMLASRLDDTTFVKQLEGRGTTTPPARNVWVENGDVHVRKQDMYDSNVSTNVKRYRCNVAFSHNTSNLDFSNAIVPRLINEWLLDGFNVSVVATGKRDSGKTFALFGKEFNPEDPEFQFAGSVTQASGSTCLLWRTLYGLFDAKLRIPSLSFGISMWDIGIDDKVTDLLGEFKQGTGGANSCVISCPTINAAARIIAAARKRSCNWASGVSKPGRAHAFVRIDVIDHIKRRSSSIHFVDLVGSGKMDSNNGSDIGTRNLQGEEQSTMNRQLLSFSKLIGEISRLEITKQSVKSLQSARDSELTRFLAPLLTGNQKCFFLSMLTNQAQDWKQNCATLRLATKAGLINTACLRSKEIGNVHFCPFKSSTFDIDPAPIVDREARGQDNVEDKNPKQREQRVDACTDDEDIPEKSAERVKVKKKKPTRMRQNLENMIKIEERFEQNENRDLLSNENKEIVNIRPDYLDQLRIKLKTLQRELDSAKADFIKQKQLLEQENNELSEWCKEASKNNDIGAIYELYSRHCESAHQNKINASKMCKRIKNRTSGDLRKLDVIDFVRWRIKDLRDEISELERELTPLRKRENQFNIRDRWLSQMTQALKQKTAEMKDVDSEMASKQELLESARQKLQKSEEEHAVLYQTTDALLRDRKETSDEVVLMRKYISKTETEAEKQTLIESLNYKPPSTGNSDTGIPNTVETLVARLDVEINQKNSHLAPHTSKLRSTLEKLGLFLNSSERREETMVKAFRTIVK</sequence>
<dbReference type="GO" id="GO:0005874">
    <property type="term" value="C:microtubule"/>
    <property type="evidence" value="ECO:0007669"/>
    <property type="project" value="TreeGrafter"/>
</dbReference>
<gene>
    <name evidence="4" type="ORF">QSP1433_LOCUS12175</name>
    <name evidence="5" type="ORF">QSP1433_LOCUS12176</name>
</gene>
<dbReference type="InterPro" id="IPR001752">
    <property type="entry name" value="Kinesin_motor_dom"/>
</dbReference>
<evidence type="ECO:0000313" key="5">
    <source>
        <dbReference type="EMBL" id="CAD9694601.1"/>
    </source>
</evidence>
<protein>
    <recommendedName>
        <fullName evidence="3">Kinesin motor domain-containing protein</fullName>
    </recommendedName>
</protein>